<dbReference type="InterPro" id="IPR044730">
    <property type="entry name" value="RNase_H-like_dom_plant"/>
</dbReference>
<organism evidence="3 4">
    <name type="scientific">Digitaria exilis</name>
    <dbReference type="NCBI Taxonomy" id="1010633"/>
    <lineage>
        <taxon>Eukaryota</taxon>
        <taxon>Viridiplantae</taxon>
        <taxon>Streptophyta</taxon>
        <taxon>Embryophyta</taxon>
        <taxon>Tracheophyta</taxon>
        <taxon>Spermatophyta</taxon>
        <taxon>Magnoliopsida</taxon>
        <taxon>Liliopsida</taxon>
        <taxon>Poales</taxon>
        <taxon>Poaceae</taxon>
        <taxon>PACMAD clade</taxon>
        <taxon>Panicoideae</taxon>
        <taxon>Panicodae</taxon>
        <taxon>Paniceae</taxon>
        <taxon>Anthephorinae</taxon>
        <taxon>Digitaria</taxon>
    </lineage>
</organism>
<dbReference type="EMBL" id="JACEFO010001871">
    <property type="protein sequence ID" value="KAF8697530.1"/>
    <property type="molecule type" value="Genomic_DNA"/>
</dbReference>
<dbReference type="AlphaFoldDB" id="A0A835BT32"/>
<evidence type="ECO:0000259" key="2">
    <source>
        <dbReference type="Pfam" id="PF13966"/>
    </source>
</evidence>
<dbReference type="Pfam" id="PF13456">
    <property type="entry name" value="RVT_3"/>
    <property type="match status" value="1"/>
</dbReference>
<dbReference type="InterPro" id="IPR053151">
    <property type="entry name" value="RNase_H-like"/>
</dbReference>
<dbReference type="Gene3D" id="3.30.420.10">
    <property type="entry name" value="Ribonuclease H-like superfamily/Ribonuclease H"/>
    <property type="match status" value="1"/>
</dbReference>
<accession>A0A835BT32</accession>
<dbReference type="Pfam" id="PF13966">
    <property type="entry name" value="zf-RVT"/>
    <property type="match status" value="1"/>
</dbReference>
<dbReference type="InterPro" id="IPR026960">
    <property type="entry name" value="RVT-Znf"/>
</dbReference>
<protein>
    <recommendedName>
        <fullName evidence="5">RNase H type-1 domain-containing protein</fullName>
    </recommendedName>
</protein>
<dbReference type="Proteomes" id="UP000636709">
    <property type="component" value="Unassembled WGS sequence"/>
</dbReference>
<dbReference type="GO" id="GO:0003676">
    <property type="term" value="F:nucleic acid binding"/>
    <property type="evidence" value="ECO:0007669"/>
    <property type="project" value="InterPro"/>
</dbReference>
<comment type="caution">
    <text evidence="3">The sequence shown here is derived from an EMBL/GenBank/DDBJ whole genome shotgun (WGS) entry which is preliminary data.</text>
</comment>
<dbReference type="GO" id="GO:0004523">
    <property type="term" value="F:RNA-DNA hybrid ribonuclease activity"/>
    <property type="evidence" value="ECO:0007669"/>
    <property type="project" value="InterPro"/>
</dbReference>
<proteinExistence type="predicted"/>
<dbReference type="InterPro" id="IPR002156">
    <property type="entry name" value="RNaseH_domain"/>
</dbReference>
<name>A0A835BT32_9POAL</name>
<evidence type="ECO:0008006" key="5">
    <source>
        <dbReference type="Google" id="ProtNLM"/>
    </source>
</evidence>
<dbReference type="InterPro" id="IPR036397">
    <property type="entry name" value="RNaseH_sf"/>
</dbReference>
<feature type="domain" description="Reverse transcriptase zinc-binding" evidence="2">
    <location>
        <begin position="7"/>
        <end position="94"/>
    </location>
</feature>
<feature type="domain" description="RNase H type-1" evidence="1">
    <location>
        <begin position="193"/>
        <end position="273"/>
    </location>
</feature>
<keyword evidence="4" id="KW-1185">Reference proteome</keyword>
<gene>
    <name evidence="3" type="ORF">HU200_035862</name>
</gene>
<dbReference type="CDD" id="cd06222">
    <property type="entry name" value="RNase_H_like"/>
    <property type="match status" value="1"/>
</dbReference>
<sequence length="323" mass="35883">MEKTGLFTVRSAYNLALTLKNLDTQQSSSASPSGERKIWSLVWGGKKLCRDALPTRRCKFRRGLQLEDRCPICNGDVETSHHATVVCPPARGLWEAMRQHWPLPDKSKFAYTGRDWLQLLLECSPAPQRDLIKLVLWRAWTMHNNITHQSGPTGILDSVHFLLSMQSTLSEVHQGDTEGTAWTPPEEVWTKLNVDGSFVAQTGQAGVGVVARNSQGKVIFTAWQELTRCSDAAEADANACTNGLRLAVQLSPGKVILETDCVRIARALQAEEECRVVQVKRESNSVANELAQLARRIKQCVVWLDEAPACVAHLLENDFIDTA</sequence>
<dbReference type="PANTHER" id="PTHR47723">
    <property type="entry name" value="OS05G0353850 PROTEIN"/>
    <property type="match status" value="1"/>
</dbReference>
<dbReference type="OrthoDB" id="687687at2759"/>
<evidence type="ECO:0000313" key="3">
    <source>
        <dbReference type="EMBL" id="KAF8697530.1"/>
    </source>
</evidence>
<evidence type="ECO:0000313" key="4">
    <source>
        <dbReference type="Proteomes" id="UP000636709"/>
    </source>
</evidence>
<reference evidence="3" key="1">
    <citation type="submission" date="2020-07" db="EMBL/GenBank/DDBJ databases">
        <title>Genome sequence and genetic diversity analysis of an under-domesticated orphan crop, white fonio (Digitaria exilis).</title>
        <authorList>
            <person name="Bennetzen J.L."/>
            <person name="Chen S."/>
            <person name="Ma X."/>
            <person name="Wang X."/>
            <person name="Yssel A.E.J."/>
            <person name="Chaluvadi S.R."/>
            <person name="Johnson M."/>
            <person name="Gangashetty P."/>
            <person name="Hamidou F."/>
            <person name="Sanogo M.D."/>
            <person name="Zwaenepoel A."/>
            <person name="Wallace J."/>
            <person name="Van De Peer Y."/>
            <person name="Van Deynze A."/>
        </authorList>
    </citation>
    <scope>NUCLEOTIDE SEQUENCE</scope>
    <source>
        <tissue evidence="3">Leaves</tissue>
    </source>
</reference>
<dbReference type="PANTHER" id="PTHR47723:SF24">
    <property type="entry name" value="RNASE H TYPE-1 DOMAIN-CONTAINING PROTEIN"/>
    <property type="match status" value="1"/>
</dbReference>
<dbReference type="SUPFAM" id="SSF53098">
    <property type="entry name" value="Ribonuclease H-like"/>
    <property type="match status" value="1"/>
</dbReference>
<dbReference type="InterPro" id="IPR012337">
    <property type="entry name" value="RNaseH-like_sf"/>
</dbReference>
<evidence type="ECO:0000259" key="1">
    <source>
        <dbReference type="Pfam" id="PF13456"/>
    </source>
</evidence>